<proteinExistence type="predicted"/>
<feature type="compositionally biased region" description="Basic and acidic residues" evidence="1">
    <location>
        <begin position="41"/>
        <end position="56"/>
    </location>
</feature>
<organism evidence="2">
    <name type="scientific">Eutreptiella gymnastica</name>
    <dbReference type="NCBI Taxonomy" id="73025"/>
    <lineage>
        <taxon>Eukaryota</taxon>
        <taxon>Discoba</taxon>
        <taxon>Euglenozoa</taxon>
        <taxon>Euglenida</taxon>
        <taxon>Spirocuta</taxon>
        <taxon>Euglenophyceae</taxon>
        <taxon>Eutreptiales</taxon>
        <taxon>Eutreptiaceae</taxon>
        <taxon>Eutreptiella</taxon>
    </lineage>
</organism>
<protein>
    <submittedName>
        <fullName evidence="2">Uncharacterized protein</fullName>
    </submittedName>
</protein>
<sequence>MSAFRLMSRAASAAVPRLSFGPVQSHKWVHMGIEHTPQSSETKKGNVTDASSKTEKGAVSTPDNLLAWAFVRAQTPAGRNAAAMRTPGGQGQ</sequence>
<evidence type="ECO:0000256" key="1">
    <source>
        <dbReference type="SAM" id="MobiDB-lite"/>
    </source>
</evidence>
<gene>
    <name evidence="2" type="ORF">EGYM00163_LOCUS8639</name>
</gene>
<reference evidence="2" key="1">
    <citation type="submission" date="2021-01" db="EMBL/GenBank/DDBJ databases">
        <authorList>
            <person name="Corre E."/>
            <person name="Pelletier E."/>
            <person name="Niang G."/>
            <person name="Scheremetjew M."/>
            <person name="Finn R."/>
            <person name="Kale V."/>
            <person name="Holt S."/>
            <person name="Cochrane G."/>
            <person name="Meng A."/>
            <person name="Brown T."/>
            <person name="Cohen L."/>
        </authorList>
    </citation>
    <scope>NUCLEOTIDE SEQUENCE</scope>
    <source>
        <strain evidence="2">CCMP1594</strain>
    </source>
</reference>
<evidence type="ECO:0000313" key="2">
    <source>
        <dbReference type="EMBL" id="CAE0797519.1"/>
    </source>
</evidence>
<dbReference type="AlphaFoldDB" id="A0A7S4CHS3"/>
<accession>A0A7S4CHS3</accession>
<name>A0A7S4CHS3_9EUGL</name>
<dbReference type="EMBL" id="HBJA01026529">
    <property type="protein sequence ID" value="CAE0797519.1"/>
    <property type="molecule type" value="Transcribed_RNA"/>
</dbReference>
<feature type="region of interest" description="Disordered" evidence="1">
    <location>
        <begin position="34"/>
        <end position="59"/>
    </location>
</feature>